<keyword evidence="2" id="KW-1185">Reference proteome</keyword>
<reference evidence="1" key="1">
    <citation type="submission" date="2022-06" db="EMBL/GenBank/DDBJ databases">
        <title>WGS of actinobacteria.</title>
        <authorList>
            <person name="Thawai C."/>
        </authorList>
    </citation>
    <scope>NUCLEOTIDE SEQUENCE</scope>
    <source>
        <strain evidence="1">DSM 42010</strain>
    </source>
</reference>
<organism evidence="1 2">
    <name type="scientific">Streptomyces malaysiensis subsp. samsunensis</name>
    <dbReference type="NCBI Taxonomy" id="459658"/>
    <lineage>
        <taxon>Bacteria</taxon>
        <taxon>Bacillati</taxon>
        <taxon>Actinomycetota</taxon>
        <taxon>Actinomycetes</taxon>
        <taxon>Kitasatosporales</taxon>
        <taxon>Streptomycetaceae</taxon>
        <taxon>Streptomyces</taxon>
        <taxon>Streptomyces violaceusniger group</taxon>
    </lineage>
</organism>
<dbReference type="Proteomes" id="UP001142400">
    <property type="component" value="Unassembled WGS sequence"/>
</dbReference>
<accession>A0A9X2M5J0</accession>
<protein>
    <submittedName>
        <fullName evidence="1">Uncharacterized protein</fullName>
    </submittedName>
</protein>
<evidence type="ECO:0000313" key="2">
    <source>
        <dbReference type="Proteomes" id="UP001142400"/>
    </source>
</evidence>
<name>A0A9X2M5J0_STRMQ</name>
<dbReference type="EMBL" id="JANIIC010000071">
    <property type="protein sequence ID" value="MCQ8835165.1"/>
    <property type="molecule type" value="Genomic_DNA"/>
</dbReference>
<sequence>MKLPVSSYPAISIIRAVATTSRWLSRSSSCADIRSLIRSSSGAFRLASARSSIYVHSLAEASWERAAVSGSSGGVSIRSAHWWNSVRSAMGTPRSSQITCMGSGMASALTRSARPSAAIRSSSVSVISCTRGRRLSTLRAVNALASSLRSRVCWGGLVPATVSSNSPLTGLVWPWEAA</sequence>
<evidence type="ECO:0000313" key="1">
    <source>
        <dbReference type="EMBL" id="MCQ8835165.1"/>
    </source>
</evidence>
<comment type="caution">
    <text evidence="1">The sequence shown here is derived from an EMBL/GenBank/DDBJ whole genome shotgun (WGS) entry which is preliminary data.</text>
</comment>
<dbReference type="AlphaFoldDB" id="A0A9X2M5J0"/>
<gene>
    <name evidence="1" type="ORF">NQU54_40500</name>
</gene>
<dbReference type="RefSeq" id="WP_257635352.1">
    <property type="nucleotide sequence ID" value="NZ_JANIIC010000071.1"/>
</dbReference>
<proteinExistence type="predicted"/>